<keyword evidence="6 9" id="KW-0449">Lipoprotein</keyword>
<accession>A0A250K2X4</accession>
<feature type="signal peptide" evidence="8">
    <location>
        <begin position="1"/>
        <end position="19"/>
    </location>
</feature>
<comment type="subcellular location">
    <subcellularLocation>
        <location evidence="1">Cell outer membrane</location>
        <topology evidence="1">Lipid-anchor</topology>
    </subcellularLocation>
</comment>
<keyword evidence="4" id="KW-0564">Palmitate</keyword>
<evidence type="ECO:0000256" key="2">
    <source>
        <dbReference type="ARBA" id="ARBA00022729"/>
    </source>
</evidence>
<evidence type="ECO:0000256" key="3">
    <source>
        <dbReference type="ARBA" id="ARBA00023136"/>
    </source>
</evidence>
<organism evidence="9 10">
    <name type="scientific">Corallococcus macrosporus DSM 14697</name>
    <dbReference type="NCBI Taxonomy" id="1189310"/>
    <lineage>
        <taxon>Bacteria</taxon>
        <taxon>Pseudomonadati</taxon>
        <taxon>Myxococcota</taxon>
        <taxon>Myxococcia</taxon>
        <taxon>Myxococcales</taxon>
        <taxon>Cystobacterineae</taxon>
        <taxon>Myxococcaceae</taxon>
        <taxon>Corallococcus</taxon>
    </lineage>
</organism>
<evidence type="ECO:0000256" key="7">
    <source>
        <dbReference type="SAM" id="MobiDB-lite"/>
    </source>
</evidence>
<dbReference type="RefSeq" id="WP_204816996.1">
    <property type="nucleotide sequence ID" value="NZ_CP022203.1"/>
</dbReference>
<dbReference type="EMBL" id="CP022203">
    <property type="protein sequence ID" value="ATB50062.1"/>
    <property type="molecule type" value="Genomic_DNA"/>
</dbReference>
<evidence type="ECO:0000256" key="4">
    <source>
        <dbReference type="ARBA" id="ARBA00023139"/>
    </source>
</evidence>
<protein>
    <submittedName>
        <fullName evidence="9">Lipoprotein</fullName>
    </submittedName>
</protein>
<reference evidence="9 10" key="1">
    <citation type="submission" date="2017-06" db="EMBL/GenBank/DDBJ databases">
        <title>Sequencing and comparative analysis of myxobacterial genomes.</title>
        <authorList>
            <person name="Rupp O."/>
            <person name="Goesmann A."/>
            <person name="Sogaard-Andersen L."/>
        </authorList>
    </citation>
    <scope>NUCLEOTIDE SEQUENCE [LARGE SCALE GENOMIC DNA]</scope>
    <source>
        <strain evidence="9 10">DSM 14697</strain>
    </source>
</reference>
<feature type="region of interest" description="Disordered" evidence="7">
    <location>
        <begin position="22"/>
        <end position="79"/>
    </location>
</feature>
<evidence type="ECO:0000256" key="6">
    <source>
        <dbReference type="ARBA" id="ARBA00023288"/>
    </source>
</evidence>
<keyword evidence="5" id="KW-0998">Cell outer membrane</keyword>
<dbReference type="PROSITE" id="PS51257">
    <property type="entry name" value="PROKAR_LIPOPROTEIN"/>
    <property type="match status" value="1"/>
</dbReference>
<evidence type="ECO:0000313" key="9">
    <source>
        <dbReference type="EMBL" id="ATB50062.1"/>
    </source>
</evidence>
<dbReference type="AlphaFoldDB" id="A0A250K2X4"/>
<gene>
    <name evidence="9" type="ORF">MYMAC_005717</name>
</gene>
<keyword evidence="2 8" id="KW-0732">Signal</keyword>
<proteinExistence type="predicted"/>
<keyword evidence="3" id="KW-0472">Membrane</keyword>
<dbReference type="InterPro" id="IPR032831">
    <property type="entry name" value="LptM_cons"/>
</dbReference>
<evidence type="ECO:0000256" key="5">
    <source>
        <dbReference type="ARBA" id="ARBA00023237"/>
    </source>
</evidence>
<feature type="chain" id="PRO_5012128738" evidence="8">
    <location>
        <begin position="20"/>
        <end position="79"/>
    </location>
</feature>
<feature type="compositionally biased region" description="Low complexity" evidence="7">
    <location>
        <begin position="49"/>
        <end position="67"/>
    </location>
</feature>
<evidence type="ECO:0000256" key="1">
    <source>
        <dbReference type="ARBA" id="ARBA00004459"/>
    </source>
</evidence>
<feature type="compositionally biased region" description="Pro residues" evidence="7">
    <location>
        <begin position="26"/>
        <end position="42"/>
    </location>
</feature>
<keyword evidence="10" id="KW-1185">Reference proteome</keyword>
<dbReference type="KEGG" id="mmas:MYMAC_005717"/>
<evidence type="ECO:0000256" key="8">
    <source>
        <dbReference type="SAM" id="SignalP"/>
    </source>
</evidence>
<dbReference type="NCBIfam" id="NF047847">
    <property type="entry name" value="SS_mature_LptM"/>
    <property type="match status" value="1"/>
</dbReference>
<name>A0A250K2X4_9BACT</name>
<dbReference type="Proteomes" id="UP000217343">
    <property type="component" value="Chromosome"/>
</dbReference>
<evidence type="ECO:0000313" key="10">
    <source>
        <dbReference type="Proteomes" id="UP000217343"/>
    </source>
</evidence>
<sequence length="79" mass="7836">MRHVLAPLLVAASLSLALAACGIKGPPRPPSAPATQTQPPPPESERGPLDPSGPTLTPTPGTGVETPLSPPESTDAGVL</sequence>